<name>G9K3C9_MUSPF</name>
<dbReference type="AlphaFoldDB" id="G9K3C9"/>
<keyword evidence="2" id="KW-0675">Receptor</keyword>
<sequence>EEPPSQPAHPRLGHKPQCSHPPHPALVSRTHFPRGEPAAHRAAGPGRRPLPGPRESAEPTRLCPLPVPPAKGQTLSYPPERGGGPPLLQHGRRPNSLHRPAAARGVPPAKPRHPALRAPPLLHPRGA</sequence>
<protein>
    <submittedName>
        <fullName evidence="2">Growth factor receptor-bound protein 7</fullName>
    </submittedName>
</protein>
<feature type="non-terminal residue" evidence="2">
    <location>
        <position position="127"/>
    </location>
</feature>
<evidence type="ECO:0000256" key="1">
    <source>
        <dbReference type="SAM" id="MobiDB-lite"/>
    </source>
</evidence>
<feature type="non-terminal residue" evidence="2">
    <location>
        <position position="1"/>
    </location>
</feature>
<organism evidence="2">
    <name type="scientific">Mustela putorius furo</name>
    <name type="common">European domestic ferret</name>
    <name type="synonym">Mustela furo</name>
    <dbReference type="NCBI Taxonomy" id="9669"/>
    <lineage>
        <taxon>Eukaryota</taxon>
        <taxon>Metazoa</taxon>
        <taxon>Chordata</taxon>
        <taxon>Craniata</taxon>
        <taxon>Vertebrata</taxon>
        <taxon>Euteleostomi</taxon>
        <taxon>Mammalia</taxon>
        <taxon>Eutheria</taxon>
        <taxon>Laurasiatheria</taxon>
        <taxon>Carnivora</taxon>
        <taxon>Caniformia</taxon>
        <taxon>Musteloidea</taxon>
        <taxon>Mustelidae</taxon>
        <taxon>Mustelinae</taxon>
        <taxon>Mustela</taxon>
    </lineage>
</organism>
<feature type="compositionally biased region" description="Low complexity" evidence="1">
    <location>
        <begin position="116"/>
        <end position="127"/>
    </location>
</feature>
<reference evidence="2" key="1">
    <citation type="journal article" date="2013" name="J. Virol.">
        <title>Sequencing, annotation, and characterization of the influenza ferret infectome.</title>
        <authorList>
            <person name="Leon A.J."/>
            <person name="Banner D."/>
            <person name="Xu L."/>
            <person name="Ran L."/>
            <person name="Peng Z."/>
            <person name="Yi K."/>
            <person name="Chen C."/>
            <person name="Xu F."/>
            <person name="Huang J."/>
            <person name="Zhao Z."/>
            <person name="Lin Z."/>
            <person name="Huang S.H."/>
            <person name="Fang Y."/>
            <person name="Kelvin A.A."/>
            <person name="Ross T.M."/>
            <person name="Farooqui A."/>
            <person name="Kelvin D.J."/>
        </authorList>
    </citation>
    <scope>NUCLEOTIDE SEQUENCE</scope>
    <source>
        <tissue evidence="2">Lungs</tissue>
    </source>
</reference>
<accession>G9K3C9</accession>
<dbReference type="EMBL" id="JP010806">
    <property type="protein sequence ID" value="AER99403.1"/>
    <property type="molecule type" value="mRNA"/>
</dbReference>
<proteinExistence type="evidence at transcript level"/>
<evidence type="ECO:0000313" key="2">
    <source>
        <dbReference type="EMBL" id="AER99403.1"/>
    </source>
</evidence>
<feature type="compositionally biased region" description="Low complexity" evidence="1">
    <location>
        <begin position="40"/>
        <end position="49"/>
    </location>
</feature>
<feature type="region of interest" description="Disordered" evidence="1">
    <location>
        <begin position="1"/>
        <end position="127"/>
    </location>
</feature>